<proteinExistence type="inferred from homology"/>
<evidence type="ECO:0000256" key="2">
    <source>
        <dbReference type="ARBA" id="ARBA00020570"/>
    </source>
</evidence>
<comment type="similarity">
    <text evidence="1 7">Belongs to the thioredoxin family.</text>
</comment>
<keyword evidence="6 8" id="KW-0676">Redox-active center</keyword>
<dbReference type="PANTHER" id="PTHR45663">
    <property type="entry name" value="GEO12009P1"/>
    <property type="match status" value="1"/>
</dbReference>
<organism evidence="10 11">
    <name type="scientific">Liquorilactobacillus mali</name>
    <dbReference type="NCBI Taxonomy" id="1618"/>
    <lineage>
        <taxon>Bacteria</taxon>
        <taxon>Bacillati</taxon>
        <taxon>Bacillota</taxon>
        <taxon>Bacilli</taxon>
        <taxon>Lactobacillales</taxon>
        <taxon>Lactobacillaceae</taxon>
        <taxon>Liquorilactobacillus</taxon>
    </lineage>
</organism>
<feature type="domain" description="Thioredoxin" evidence="9">
    <location>
        <begin position="1"/>
        <end position="102"/>
    </location>
</feature>
<dbReference type="InterPro" id="IPR017937">
    <property type="entry name" value="Thioredoxin_CS"/>
</dbReference>
<dbReference type="STRING" id="1618.IV36_GL001515"/>
<feature type="disulfide bond" description="Redox-active" evidence="8">
    <location>
        <begin position="26"/>
        <end position="29"/>
    </location>
</feature>
<dbReference type="PATRIC" id="fig|1618.3.peg.1533"/>
<dbReference type="GO" id="GO:0005737">
    <property type="term" value="C:cytoplasm"/>
    <property type="evidence" value="ECO:0007669"/>
    <property type="project" value="TreeGrafter"/>
</dbReference>
<evidence type="ECO:0000256" key="3">
    <source>
        <dbReference type="ARBA" id="ARBA00022448"/>
    </source>
</evidence>
<evidence type="ECO:0000256" key="7">
    <source>
        <dbReference type="PIRNR" id="PIRNR000077"/>
    </source>
</evidence>
<evidence type="ECO:0000256" key="4">
    <source>
        <dbReference type="ARBA" id="ARBA00022982"/>
    </source>
</evidence>
<dbReference type="OrthoDB" id="9790390at2"/>
<dbReference type="AlphaFoldDB" id="A0A0R2FE17"/>
<keyword evidence="5 8" id="KW-1015">Disulfide bond</keyword>
<dbReference type="PROSITE" id="PS51352">
    <property type="entry name" value="THIOREDOXIN_2"/>
    <property type="match status" value="1"/>
</dbReference>
<dbReference type="Proteomes" id="UP000051727">
    <property type="component" value="Unassembled WGS sequence"/>
</dbReference>
<dbReference type="GO" id="GO:0015035">
    <property type="term" value="F:protein-disulfide reductase activity"/>
    <property type="evidence" value="ECO:0007669"/>
    <property type="project" value="InterPro"/>
</dbReference>
<sequence>MLTEIVSKSDIPLEGLALINFHADWCGPCQMFTPVFEELAIHFGNELFFGRVDVQNKQKIAQNFDVLSIPCTLLFEDGIPKEKIQGYKPYGQFENYLEQKLNH</sequence>
<keyword evidence="4" id="KW-0249">Electron transport</keyword>
<dbReference type="EMBL" id="JQAR01000033">
    <property type="protein sequence ID" value="KRN26799.1"/>
    <property type="molecule type" value="Genomic_DNA"/>
</dbReference>
<dbReference type="SUPFAM" id="SSF52833">
    <property type="entry name" value="Thioredoxin-like"/>
    <property type="match status" value="1"/>
</dbReference>
<reference evidence="10 11" key="1">
    <citation type="journal article" date="2015" name="Genome Announc.">
        <title>Expanding the biotechnology potential of lactobacilli through comparative genomics of 213 strains and associated genera.</title>
        <authorList>
            <person name="Sun Z."/>
            <person name="Harris H.M."/>
            <person name="McCann A."/>
            <person name="Guo C."/>
            <person name="Argimon S."/>
            <person name="Zhang W."/>
            <person name="Yang X."/>
            <person name="Jeffery I.B."/>
            <person name="Cooney J.C."/>
            <person name="Kagawa T.F."/>
            <person name="Liu W."/>
            <person name="Song Y."/>
            <person name="Salvetti E."/>
            <person name="Wrobel A."/>
            <person name="Rasinkangas P."/>
            <person name="Parkhill J."/>
            <person name="Rea M.C."/>
            <person name="O'Sullivan O."/>
            <person name="Ritari J."/>
            <person name="Douillard F.P."/>
            <person name="Paul Ross R."/>
            <person name="Yang R."/>
            <person name="Briner A.E."/>
            <person name="Felis G.E."/>
            <person name="de Vos W.M."/>
            <person name="Barrangou R."/>
            <person name="Klaenhammer T.R."/>
            <person name="Caufield P.W."/>
            <person name="Cui Y."/>
            <person name="Zhang H."/>
            <person name="O'Toole P.W."/>
        </authorList>
    </citation>
    <scope>NUCLEOTIDE SEQUENCE [LARGE SCALE GENOMIC DNA]</scope>
    <source>
        <strain evidence="10 11">ATCC 27304</strain>
    </source>
</reference>
<dbReference type="InterPro" id="IPR005746">
    <property type="entry name" value="Thioredoxin"/>
</dbReference>
<keyword evidence="3" id="KW-0813">Transport</keyword>
<dbReference type="Gene3D" id="3.40.30.10">
    <property type="entry name" value="Glutaredoxin"/>
    <property type="match status" value="1"/>
</dbReference>
<evidence type="ECO:0000259" key="9">
    <source>
        <dbReference type="PROSITE" id="PS51352"/>
    </source>
</evidence>
<evidence type="ECO:0000256" key="5">
    <source>
        <dbReference type="ARBA" id="ARBA00023157"/>
    </source>
</evidence>
<dbReference type="RefSeq" id="WP_056992388.1">
    <property type="nucleotide sequence ID" value="NZ_JATAAJ010000002.1"/>
</dbReference>
<dbReference type="InterPro" id="IPR036249">
    <property type="entry name" value="Thioredoxin-like_sf"/>
</dbReference>
<evidence type="ECO:0000256" key="6">
    <source>
        <dbReference type="ARBA" id="ARBA00023284"/>
    </source>
</evidence>
<evidence type="ECO:0000256" key="1">
    <source>
        <dbReference type="ARBA" id="ARBA00008987"/>
    </source>
</evidence>
<accession>A0A0R2FE17</accession>
<dbReference type="CDD" id="cd02947">
    <property type="entry name" value="TRX_family"/>
    <property type="match status" value="1"/>
</dbReference>
<dbReference type="Pfam" id="PF00085">
    <property type="entry name" value="Thioredoxin"/>
    <property type="match status" value="1"/>
</dbReference>
<dbReference type="PROSITE" id="PS00194">
    <property type="entry name" value="THIOREDOXIN_1"/>
    <property type="match status" value="1"/>
</dbReference>
<evidence type="ECO:0000256" key="8">
    <source>
        <dbReference type="PIRSR" id="PIRSR000077-4"/>
    </source>
</evidence>
<protein>
    <recommendedName>
        <fullName evidence="2 7">Thioredoxin</fullName>
    </recommendedName>
</protein>
<evidence type="ECO:0000313" key="10">
    <source>
        <dbReference type="EMBL" id="KRN26799.1"/>
    </source>
</evidence>
<gene>
    <name evidence="10" type="ORF">IV36_GL001515</name>
</gene>
<dbReference type="InterPro" id="IPR013766">
    <property type="entry name" value="Thioredoxin_domain"/>
</dbReference>
<evidence type="ECO:0000313" key="11">
    <source>
        <dbReference type="Proteomes" id="UP000051727"/>
    </source>
</evidence>
<name>A0A0R2FE17_9LACO</name>
<comment type="caution">
    <text evidence="10">The sequence shown here is derived from an EMBL/GenBank/DDBJ whole genome shotgun (WGS) entry which is preliminary data.</text>
</comment>
<dbReference type="PIRSF" id="PIRSF000077">
    <property type="entry name" value="Thioredoxin"/>
    <property type="match status" value="1"/>
</dbReference>
<dbReference type="PANTHER" id="PTHR45663:SF11">
    <property type="entry name" value="GEO12009P1"/>
    <property type="match status" value="1"/>
</dbReference>